<proteinExistence type="predicted"/>
<dbReference type="OrthoDB" id="10050536at2759"/>
<sequence length="344" mass="35778">MAMMYSPRAAWFVGILLVILGFVSFITGIIGLGACHGQCAPLVALTGAPIWSGVVVIIAGVFAVWSARRPENGCLITTFLTFALLAALLTLICWLIALIEIGEWNPPYVTVRRPAAAGNDADEFPTPASVPGTANVLAGTGAGAAAGAAVQTTAGPTEEPEIYWPYYDDHWALWGVIFIFAVIEFVLSLIAAIISCLGLCTGYHGHEAPAIVVYDGTKAVALKPGQRAVQQPDGSIKIVATDKDKTPKEATPTPDVPKETAETISETAPPESKPEPEPEAKPEPEAEAEAKPDEPEPAAASTPESEATTEPASEPEVAAAAEPEPEAAAEPEPEAAAEPEPASV</sequence>
<reference evidence="3" key="1">
    <citation type="submission" date="2022-01" db="EMBL/GenBank/DDBJ databases">
        <authorList>
            <person name="Braso-Vives M."/>
        </authorList>
    </citation>
    <scope>NUCLEOTIDE SEQUENCE</scope>
</reference>
<feature type="compositionally biased region" description="Acidic residues" evidence="1">
    <location>
        <begin position="323"/>
        <end position="337"/>
    </location>
</feature>
<dbReference type="PANTHER" id="PTHR23320:SF130">
    <property type="entry name" value="TRANSMEMBRANE PROTEIN 212"/>
    <property type="match status" value="1"/>
</dbReference>
<evidence type="ECO:0000256" key="1">
    <source>
        <dbReference type="SAM" id="MobiDB-lite"/>
    </source>
</evidence>
<dbReference type="AlphaFoldDB" id="A0A8K0EIM3"/>
<dbReference type="Proteomes" id="UP000838412">
    <property type="component" value="Chromosome 18"/>
</dbReference>
<feature type="compositionally biased region" description="Low complexity" evidence="1">
    <location>
        <begin position="297"/>
        <end position="322"/>
    </location>
</feature>
<keyword evidence="2" id="KW-1133">Transmembrane helix</keyword>
<evidence type="ECO:0000313" key="3">
    <source>
        <dbReference type="EMBL" id="CAH1250195.1"/>
    </source>
</evidence>
<accession>A0A8K0EIM3</accession>
<feature type="transmembrane region" description="Helical" evidence="2">
    <location>
        <begin position="40"/>
        <end position="65"/>
    </location>
</feature>
<feature type="compositionally biased region" description="Basic and acidic residues" evidence="1">
    <location>
        <begin position="272"/>
        <end position="294"/>
    </location>
</feature>
<keyword evidence="2" id="KW-0812">Transmembrane</keyword>
<feature type="region of interest" description="Disordered" evidence="1">
    <location>
        <begin position="225"/>
        <end position="344"/>
    </location>
</feature>
<gene>
    <name evidence="3" type="primary">Hypp8810</name>
    <name evidence="3" type="ORF">BLAG_LOCUS11039</name>
</gene>
<protein>
    <submittedName>
        <fullName evidence="3">Hypp8810 protein</fullName>
    </submittedName>
</protein>
<evidence type="ECO:0000313" key="4">
    <source>
        <dbReference type="Proteomes" id="UP000838412"/>
    </source>
</evidence>
<keyword evidence="4" id="KW-1185">Reference proteome</keyword>
<feature type="transmembrane region" description="Helical" evidence="2">
    <location>
        <begin position="12"/>
        <end position="34"/>
    </location>
</feature>
<feature type="transmembrane region" description="Helical" evidence="2">
    <location>
        <begin position="171"/>
        <end position="194"/>
    </location>
</feature>
<dbReference type="EMBL" id="OV696703">
    <property type="protein sequence ID" value="CAH1250195.1"/>
    <property type="molecule type" value="Genomic_DNA"/>
</dbReference>
<evidence type="ECO:0000256" key="2">
    <source>
        <dbReference type="SAM" id="Phobius"/>
    </source>
</evidence>
<feature type="transmembrane region" description="Helical" evidence="2">
    <location>
        <begin position="77"/>
        <end position="99"/>
    </location>
</feature>
<organism evidence="3 4">
    <name type="scientific">Branchiostoma lanceolatum</name>
    <name type="common">Common lancelet</name>
    <name type="synonym">Amphioxus lanceolatum</name>
    <dbReference type="NCBI Taxonomy" id="7740"/>
    <lineage>
        <taxon>Eukaryota</taxon>
        <taxon>Metazoa</taxon>
        <taxon>Chordata</taxon>
        <taxon>Cephalochordata</taxon>
        <taxon>Leptocardii</taxon>
        <taxon>Amphioxiformes</taxon>
        <taxon>Branchiostomatidae</taxon>
        <taxon>Branchiostoma</taxon>
    </lineage>
</organism>
<name>A0A8K0EIM3_BRALA</name>
<keyword evidence="2" id="KW-0472">Membrane</keyword>
<dbReference type="PANTHER" id="PTHR23320">
    <property type="entry name" value="MEMBRANE-SPANNING 4-DOMAINS SUBFAMILY A MS4A -RELATED"/>
    <property type="match status" value="1"/>
</dbReference>
<dbReference type="InterPro" id="IPR030417">
    <property type="entry name" value="MS4A"/>
</dbReference>